<dbReference type="InterPro" id="IPR023213">
    <property type="entry name" value="CAT-like_dom_sf"/>
</dbReference>
<dbReference type="GO" id="GO:0043041">
    <property type="term" value="P:amino acid activation for nonribosomal peptide biosynthetic process"/>
    <property type="evidence" value="ECO:0007669"/>
    <property type="project" value="TreeGrafter"/>
</dbReference>
<keyword evidence="4" id="KW-0436">Ligase</keyword>
<dbReference type="SUPFAM" id="SSF47336">
    <property type="entry name" value="ACP-like"/>
    <property type="match status" value="1"/>
</dbReference>
<name>A0A7W3T2C2_9ACTN</name>
<dbReference type="PANTHER" id="PTHR45527:SF1">
    <property type="entry name" value="FATTY ACID SYNTHASE"/>
    <property type="match status" value="1"/>
</dbReference>
<dbReference type="InterPro" id="IPR036736">
    <property type="entry name" value="ACP-like_sf"/>
</dbReference>
<dbReference type="InterPro" id="IPR042099">
    <property type="entry name" value="ANL_N_sf"/>
</dbReference>
<evidence type="ECO:0000313" key="7">
    <source>
        <dbReference type="EMBL" id="MBB0229513.1"/>
    </source>
</evidence>
<accession>A0A7W3T2C2</accession>
<dbReference type="Gene3D" id="3.30.559.30">
    <property type="entry name" value="Nonribosomal peptide synthetase, condensation domain"/>
    <property type="match status" value="1"/>
</dbReference>
<comment type="caution">
    <text evidence="7">The sequence shown here is derived from an EMBL/GenBank/DDBJ whole genome shotgun (WGS) entry which is preliminary data.</text>
</comment>
<dbReference type="InterPro" id="IPR010080">
    <property type="entry name" value="Thioester_reductase-like_dom"/>
</dbReference>
<dbReference type="PROSITE" id="PS00455">
    <property type="entry name" value="AMP_BINDING"/>
    <property type="match status" value="1"/>
</dbReference>
<dbReference type="GO" id="GO:0016874">
    <property type="term" value="F:ligase activity"/>
    <property type="evidence" value="ECO:0007669"/>
    <property type="project" value="UniProtKB-KW"/>
</dbReference>
<dbReference type="InterPro" id="IPR006162">
    <property type="entry name" value="Ppantetheine_attach_site"/>
</dbReference>
<dbReference type="InterPro" id="IPR036291">
    <property type="entry name" value="NAD(P)-bd_dom_sf"/>
</dbReference>
<dbReference type="Gene3D" id="3.40.50.720">
    <property type="entry name" value="NAD(P)-binding Rossmann-like Domain"/>
    <property type="match status" value="1"/>
</dbReference>
<dbReference type="EMBL" id="VKHS01000131">
    <property type="protein sequence ID" value="MBB0229513.1"/>
    <property type="molecule type" value="Genomic_DNA"/>
</dbReference>
<dbReference type="InterPro" id="IPR020845">
    <property type="entry name" value="AMP-binding_CS"/>
</dbReference>
<dbReference type="Pfam" id="PF00501">
    <property type="entry name" value="AMP-binding"/>
    <property type="match status" value="1"/>
</dbReference>
<dbReference type="SUPFAM" id="SSF52777">
    <property type="entry name" value="CoA-dependent acyltransferases"/>
    <property type="match status" value="2"/>
</dbReference>
<dbReference type="InterPro" id="IPR020806">
    <property type="entry name" value="PKS_PP-bd"/>
</dbReference>
<dbReference type="Proteomes" id="UP000530234">
    <property type="component" value="Unassembled WGS sequence"/>
</dbReference>
<dbReference type="SMART" id="SM00823">
    <property type="entry name" value="PKS_PP"/>
    <property type="match status" value="1"/>
</dbReference>
<evidence type="ECO:0000313" key="8">
    <source>
        <dbReference type="Proteomes" id="UP000530234"/>
    </source>
</evidence>
<dbReference type="InterPro" id="IPR010071">
    <property type="entry name" value="AA_adenyl_dom"/>
</dbReference>
<evidence type="ECO:0000256" key="1">
    <source>
        <dbReference type="ARBA" id="ARBA00001957"/>
    </source>
</evidence>
<dbReference type="GO" id="GO:0017000">
    <property type="term" value="P:antibiotic biosynthetic process"/>
    <property type="evidence" value="ECO:0007669"/>
    <property type="project" value="UniProtKB-ARBA"/>
</dbReference>
<dbReference type="GO" id="GO:0044550">
    <property type="term" value="P:secondary metabolite biosynthetic process"/>
    <property type="evidence" value="ECO:0007669"/>
    <property type="project" value="TreeGrafter"/>
</dbReference>
<dbReference type="Gene3D" id="3.30.559.10">
    <property type="entry name" value="Chloramphenicol acetyltransferase-like domain"/>
    <property type="match status" value="1"/>
</dbReference>
<dbReference type="InterPro" id="IPR025110">
    <property type="entry name" value="AMP-bd_C"/>
</dbReference>
<dbReference type="GO" id="GO:0031177">
    <property type="term" value="F:phosphopantetheine binding"/>
    <property type="evidence" value="ECO:0007669"/>
    <property type="project" value="InterPro"/>
</dbReference>
<dbReference type="SUPFAM" id="SSF56801">
    <property type="entry name" value="Acetyl-CoA synthetase-like"/>
    <property type="match status" value="1"/>
</dbReference>
<evidence type="ECO:0000256" key="2">
    <source>
        <dbReference type="ARBA" id="ARBA00022450"/>
    </source>
</evidence>
<dbReference type="Gene3D" id="1.10.1200.10">
    <property type="entry name" value="ACP-like"/>
    <property type="match status" value="1"/>
</dbReference>
<keyword evidence="8" id="KW-1185">Reference proteome</keyword>
<dbReference type="SUPFAM" id="SSF51735">
    <property type="entry name" value="NAD(P)-binding Rossmann-fold domains"/>
    <property type="match status" value="1"/>
</dbReference>
<evidence type="ECO:0000256" key="4">
    <source>
        <dbReference type="ARBA" id="ARBA00022598"/>
    </source>
</evidence>
<dbReference type="InterPro" id="IPR013120">
    <property type="entry name" value="FAR_NAD-bd"/>
</dbReference>
<comment type="cofactor">
    <cofactor evidence="1">
        <name>pantetheine 4'-phosphate</name>
        <dbReference type="ChEBI" id="CHEBI:47942"/>
    </cofactor>
</comment>
<sequence length="1475" mass="161238">MAAHLRPARGDGRRPVHRGGPGRIRRRPARPAGPGGQRGGHRPMRDPPRAVRVAARPAAYNSPVLLRFPDPLDPEVLRRALRHVVARHESLRTTFAMDADGRLVQRVSPDPRFGFETGTASGEEEVRQLAADFAVAHLDLRTGPLLRVLCLDTGEDGTVLLVNVHHTVFDGFSWSVLLTEWLTAYRRLVADGELPRTPAPTQFGEVVAARGRAAGQASLEHWKEHLADAPPLLDLPLDRPRGHGTGRADGMRTVIPAAEAARLREWAAAEGVTPLMVLLTAYAVLLHRHTGQEDLTVGLPVSLRDRAIDQDAIGHLVNTVVLRHRFSPRDTVRELLARTRREVLSAMRHKDVAFEEVVKALGAGREGGRSPLFQTMVTLMPKERRVLRHLDLGTDEWQHISGAPKYDLALIVEEGEEELGLTFEYDRALFRPATVERVARRFRALLADLLDRPDSPVGELSWVPGAELRELEAAWHGPADERPAQRSVPDMFEEWAGLTPDSVAVEAVDGGVLTYRQLNSAANRLARALRGRGVRPGTRVAIRLERGPDAVIALLAVLKAGASHLPLDPAYPQDRIALMLADSRPGLLLTRGRPETPAPEGTEVFDLDAEAYRVRGQDDGNLPVRRTPDDEMYVVYTSGSTGRPKGVVINDFTINNLVYRQMDLSEPDTDARTLQYMSLSFDVSFMEIFGTLCAGGTLVLIDEELRADLHRLASHLRERRVARVFLPYVALRELASVVVRNGIALPDLTEVYTTGEQLVVTPRLREMFTRLTGATLINAYGPSEAHLCTAHRLPEDPADWPERPPIGHTAAGVRQYVLDADRRPVPFGVPGELYVGGRVLSPGYLNLPEQTHSRFLPDPYAPEPGARFYRTGDLVRFTQEEGFVHLGRADEQIKIRGYRIEPAEVEAALNDLPSITASSVVAAEHRPGDRRLVAFVRTDAPVDESELRRLLSRSLPAYMVPSRFVGIDHLPTSPSGKTDRTALAVRAAALPTPRREAVDGRPPTPTEQRVAAIWAGLLEGAAVGPEDDFFALGGHSLMAVRLRQTLQEEYGVDLPLSALLADPTVAGMAARVERVLAGEVTADGPDLWADTRLPEGVDPAGVLRRADPVTGRTVLLTGVTGFLGIYLLRSLLAAGCVVHCLVRATSPEEGLRRIGDNARRYRVDRGLDLSRVHVVAGDLSQERFGLSPGEYRDLAGRIEVVHHAAAHINFAAPYVSVKPTNVDGFVRVVEFCADTVLKPLHHMSTLAVFPPGGPARDIGEDAVPETPDGLGIGYAQSKWVAERLALAARERGVPVTVHRIGRIGPDTATGACRTDDFFWLQVKSFLQLGLAPREPGPPVDLLPVDVVADAVVRLSRSPAAHNRNTHVFHPVGMDWETVFATMGSLGRPPRLVSTAEWLGALEAGPAEAGDRSLASLVPLFREGVMDLGDHRYTNDGTVRLLKDLGLELPAADPSWITSMVHYFAGTGQVTTARVP</sequence>
<dbReference type="Pfam" id="PF00668">
    <property type="entry name" value="Condensation"/>
    <property type="match status" value="1"/>
</dbReference>
<protein>
    <submittedName>
        <fullName evidence="7">Amino acid adenylation domain-containing protein</fullName>
    </submittedName>
</protein>
<organism evidence="7 8">
    <name type="scientific">Streptomyces calidiresistens</name>
    <dbReference type="NCBI Taxonomy" id="1485586"/>
    <lineage>
        <taxon>Bacteria</taxon>
        <taxon>Bacillati</taxon>
        <taxon>Actinomycetota</taxon>
        <taxon>Actinomycetes</taxon>
        <taxon>Kitasatosporales</taxon>
        <taxon>Streptomycetaceae</taxon>
        <taxon>Streptomyces</taxon>
    </lineage>
</organism>
<dbReference type="InterPro" id="IPR000873">
    <property type="entry name" value="AMP-dep_synth/lig_dom"/>
</dbReference>
<dbReference type="InterPro" id="IPR045851">
    <property type="entry name" value="AMP-bd_C_sf"/>
</dbReference>
<evidence type="ECO:0000256" key="3">
    <source>
        <dbReference type="ARBA" id="ARBA00022553"/>
    </source>
</evidence>
<dbReference type="PIRSF" id="PIRSF001617">
    <property type="entry name" value="Alpha-AR"/>
    <property type="match status" value="1"/>
</dbReference>
<keyword evidence="2" id="KW-0596">Phosphopantetheine</keyword>
<feature type="domain" description="Carrier" evidence="6">
    <location>
        <begin position="1001"/>
        <end position="1076"/>
    </location>
</feature>
<dbReference type="InterPro" id="IPR009081">
    <property type="entry name" value="PP-bd_ACP"/>
</dbReference>
<dbReference type="CDD" id="cd05235">
    <property type="entry name" value="SDR_e1"/>
    <property type="match status" value="1"/>
</dbReference>
<dbReference type="Pfam" id="PF13193">
    <property type="entry name" value="AMP-binding_C"/>
    <property type="match status" value="1"/>
</dbReference>
<dbReference type="CDD" id="cd19531">
    <property type="entry name" value="LCL_NRPS-like"/>
    <property type="match status" value="1"/>
</dbReference>
<gene>
    <name evidence="7" type="ORF">FOE67_08290</name>
</gene>
<dbReference type="PANTHER" id="PTHR45527">
    <property type="entry name" value="NONRIBOSOMAL PEPTIDE SYNTHETASE"/>
    <property type="match status" value="1"/>
</dbReference>
<evidence type="ECO:0000256" key="5">
    <source>
        <dbReference type="SAM" id="MobiDB-lite"/>
    </source>
</evidence>
<dbReference type="Pfam" id="PF07993">
    <property type="entry name" value="NAD_binding_4"/>
    <property type="match status" value="1"/>
</dbReference>
<dbReference type="PROSITE" id="PS00012">
    <property type="entry name" value="PHOSPHOPANTETHEINE"/>
    <property type="match status" value="1"/>
</dbReference>
<dbReference type="PROSITE" id="PS50075">
    <property type="entry name" value="CARRIER"/>
    <property type="match status" value="1"/>
</dbReference>
<feature type="region of interest" description="Disordered" evidence="5">
    <location>
        <begin position="1"/>
        <end position="47"/>
    </location>
</feature>
<dbReference type="NCBIfam" id="TIGR01746">
    <property type="entry name" value="Thioester-redct"/>
    <property type="match status" value="1"/>
</dbReference>
<dbReference type="GO" id="GO:0008610">
    <property type="term" value="P:lipid biosynthetic process"/>
    <property type="evidence" value="ECO:0007669"/>
    <property type="project" value="UniProtKB-ARBA"/>
</dbReference>
<proteinExistence type="predicted"/>
<dbReference type="InterPro" id="IPR001242">
    <property type="entry name" value="Condensation_dom"/>
</dbReference>
<keyword evidence="3" id="KW-0597">Phosphoprotein</keyword>
<dbReference type="NCBIfam" id="TIGR01733">
    <property type="entry name" value="AA-adenyl-dom"/>
    <property type="match status" value="1"/>
</dbReference>
<dbReference type="Pfam" id="PF00550">
    <property type="entry name" value="PP-binding"/>
    <property type="match status" value="1"/>
</dbReference>
<reference evidence="8" key="1">
    <citation type="submission" date="2019-10" db="EMBL/GenBank/DDBJ databases">
        <title>Streptomyces sp. nov., a novel actinobacterium isolated from alkaline environment.</title>
        <authorList>
            <person name="Golinska P."/>
        </authorList>
    </citation>
    <scope>NUCLEOTIDE SEQUENCE [LARGE SCALE GENOMIC DNA]</scope>
    <source>
        <strain evidence="8">DSM 42108</strain>
    </source>
</reference>
<evidence type="ECO:0000259" key="6">
    <source>
        <dbReference type="PROSITE" id="PS50075"/>
    </source>
</evidence>
<dbReference type="Gene3D" id="3.30.300.30">
    <property type="match status" value="1"/>
</dbReference>
<dbReference type="GO" id="GO:0005737">
    <property type="term" value="C:cytoplasm"/>
    <property type="evidence" value="ECO:0007669"/>
    <property type="project" value="TreeGrafter"/>
</dbReference>
<dbReference type="Gene3D" id="3.40.50.12780">
    <property type="entry name" value="N-terminal domain of ligase-like"/>
    <property type="match status" value="1"/>
</dbReference>
<dbReference type="FunFam" id="3.40.50.980:FF:000001">
    <property type="entry name" value="Non-ribosomal peptide synthetase"/>
    <property type="match status" value="1"/>
</dbReference>